<evidence type="ECO:0000259" key="1">
    <source>
        <dbReference type="SMART" id="SM00464"/>
    </source>
</evidence>
<dbReference type="InterPro" id="IPR003111">
    <property type="entry name" value="Lon_prtase_N"/>
</dbReference>
<reference evidence="2 3" key="1">
    <citation type="submission" date="2019-11" db="EMBL/GenBank/DDBJ databases">
        <authorList>
            <person name="Im W.T."/>
        </authorList>
    </citation>
    <scope>NUCLEOTIDE SEQUENCE [LARGE SCALE GENOMIC DNA]</scope>
    <source>
        <strain evidence="2 3">SB-02</strain>
    </source>
</reference>
<dbReference type="InterPro" id="IPR015947">
    <property type="entry name" value="PUA-like_sf"/>
</dbReference>
<dbReference type="PANTHER" id="PTHR46732:SF8">
    <property type="entry name" value="ATP-DEPENDENT PROTEASE LA (LON) DOMAIN PROTEIN"/>
    <property type="match status" value="1"/>
</dbReference>
<gene>
    <name evidence="2" type="ORF">GLV81_17925</name>
</gene>
<dbReference type="KEGG" id="fls:GLV81_17925"/>
<dbReference type="PANTHER" id="PTHR46732">
    <property type="entry name" value="ATP-DEPENDENT PROTEASE LA (LON) DOMAIN PROTEIN"/>
    <property type="match status" value="1"/>
</dbReference>
<organism evidence="2 3">
    <name type="scientific">Phnomibacter ginsenosidimutans</name>
    <dbReference type="NCBI Taxonomy" id="2676868"/>
    <lineage>
        <taxon>Bacteria</taxon>
        <taxon>Pseudomonadati</taxon>
        <taxon>Bacteroidota</taxon>
        <taxon>Chitinophagia</taxon>
        <taxon>Chitinophagales</taxon>
        <taxon>Chitinophagaceae</taxon>
        <taxon>Phnomibacter</taxon>
    </lineage>
</organism>
<evidence type="ECO:0000313" key="3">
    <source>
        <dbReference type="Proteomes" id="UP000426027"/>
    </source>
</evidence>
<dbReference type="SUPFAM" id="SSF88697">
    <property type="entry name" value="PUA domain-like"/>
    <property type="match status" value="1"/>
</dbReference>
<dbReference type="Gene3D" id="2.30.130.40">
    <property type="entry name" value="LON domain-like"/>
    <property type="match status" value="1"/>
</dbReference>
<dbReference type="EMBL" id="CP046566">
    <property type="protein sequence ID" value="QGW29745.1"/>
    <property type="molecule type" value="Genomic_DNA"/>
</dbReference>
<dbReference type="Proteomes" id="UP000426027">
    <property type="component" value="Chromosome"/>
</dbReference>
<dbReference type="AlphaFoldDB" id="A0A6I6GMK1"/>
<sequence>MTNFIPLFPLELVPFPGEKLNLHIFEPRYKQLIGDCVAQGKPFGIIAVINNKLMEYGTLMQVAEVKKLYEDGRMDIATRATEVFRVLELVKDLPDKLYSGAIVTYPQNEIVVNMPALQPVLRQIQELLLMLQSPKAFPKPDNELCSYDVASMTGLSMEEAYDLLQLLREDQRIEYLRRHMQKVLPVVKEMELLKSKIKLNGHFRELKSLGFEEE</sequence>
<evidence type="ECO:0000313" key="2">
    <source>
        <dbReference type="EMBL" id="QGW29745.1"/>
    </source>
</evidence>
<dbReference type="RefSeq" id="WP_157480238.1">
    <property type="nucleotide sequence ID" value="NZ_CP046566.1"/>
</dbReference>
<dbReference type="SMART" id="SM00464">
    <property type="entry name" value="LON"/>
    <property type="match status" value="1"/>
</dbReference>
<name>A0A6I6GMK1_9BACT</name>
<dbReference type="InterPro" id="IPR046336">
    <property type="entry name" value="Lon_prtase_N_sf"/>
</dbReference>
<dbReference type="Pfam" id="PF02190">
    <property type="entry name" value="LON_substr_bdg"/>
    <property type="match status" value="1"/>
</dbReference>
<keyword evidence="3" id="KW-1185">Reference proteome</keyword>
<protein>
    <submittedName>
        <fullName evidence="2">Peptidase S16</fullName>
    </submittedName>
</protein>
<accession>A0A6I6GMK1</accession>
<proteinExistence type="predicted"/>
<feature type="domain" description="Lon N-terminal" evidence="1">
    <location>
        <begin position="4"/>
        <end position="182"/>
    </location>
</feature>